<protein>
    <submittedName>
        <fullName evidence="1">Uncharacterized protein</fullName>
    </submittedName>
</protein>
<keyword evidence="2" id="KW-1185">Reference proteome</keyword>
<gene>
    <name evidence="1" type="ORF">AVEN_183654_1</name>
</gene>
<name>A0A4Y2I163_ARAVE</name>
<dbReference type="AlphaFoldDB" id="A0A4Y2I163"/>
<reference evidence="1 2" key="1">
    <citation type="journal article" date="2019" name="Sci. Rep.">
        <title>Orb-weaving spider Araneus ventricosus genome elucidates the spidroin gene catalogue.</title>
        <authorList>
            <person name="Kono N."/>
            <person name="Nakamura H."/>
            <person name="Ohtoshi R."/>
            <person name="Moran D.A.P."/>
            <person name="Shinohara A."/>
            <person name="Yoshida Y."/>
            <person name="Fujiwara M."/>
            <person name="Mori M."/>
            <person name="Tomita M."/>
            <person name="Arakawa K."/>
        </authorList>
    </citation>
    <scope>NUCLEOTIDE SEQUENCE [LARGE SCALE GENOMIC DNA]</scope>
</reference>
<proteinExistence type="predicted"/>
<sequence length="95" mass="10809">MTRATLEPETPIHTSWRTFGPDGFNLDQTRLYGEFSMESGFAPEALRPRSQDLTLTERQLAPPIPITARIISSIEWAKEPRLYHQTTVAHCALEI</sequence>
<organism evidence="1 2">
    <name type="scientific">Araneus ventricosus</name>
    <name type="common">Orbweaver spider</name>
    <name type="synonym">Epeira ventricosa</name>
    <dbReference type="NCBI Taxonomy" id="182803"/>
    <lineage>
        <taxon>Eukaryota</taxon>
        <taxon>Metazoa</taxon>
        <taxon>Ecdysozoa</taxon>
        <taxon>Arthropoda</taxon>
        <taxon>Chelicerata</taxon>
        <taxon>Arachnida</taxon>
        <taxon>Araneae</taxon>
        <taxon>Araneomorphae</taxon>
        <taxon>Entelegynae</taxon>
        <taxon>Araneoidea</taxon>
        <taxon>Araneidae</taxon>
        <taxon>Araneus</taxon>
    </lineage>
</organism>
<evidence type="ECO:0000313" key="1">
    <source>
        <dbReference type="EMBL" id="GBM71507.1"/>
    </source>
</evidence>
<evidence type="ECO:0000313" key="2">
    <source>
        <dbReference type="Proteomes" id="UP000499080"/>
    </source>
</evidence>
<dbReference type="EMBL" id="BGPR01002317">
    <property type="protein sequence ID" value="GBM71507.1"/>
    <property type="molecule type" value="Genomic_DNA"/>
</dbReference>
<dbReference type="Proteomes" id="UP000499080">
    <property type="component" value="Unassembled WGS sequence"/>
</dbReference>
<comment type="caution">
    <text evidence="1">The sequence shown here is derived from an EMBL/GenBank/DDBJ whole genome shotgun (WGS) entry which is preliminary data.</text>
</comment>
<accession>A0A4Y2I163</accession>